<dbReference type="KEGG" id="tng:GSTEN00027784G001"/>
<feature type="compositionally biased region" description="Basic and acidic residues" evidence="18">
    <location>
        <begin position="787"/>
        <end position="796"/>
    </location>
</feature>
<dbReference type="EC" id="2.1.1.361" evidence="3"/>
<dbReference type="SUPFAM" id="SSF82199">
    <property type="entry name" value="SET domain"/>
    <property type="match status" value="1"/>
</dbReference>
<evidence type="ECO:0000256" key="2">
    <source>
        <dbReference type="ARBA" id="ARBA00004286"/>
    </source>
</evidence>
<proteinExistence type="predicted"/>
<feature type="region of interest" description="Disordered" evidence="18">
    <location>
        <begin position="555"/>
        <end position="912"/>
    </location>
</feature>
<dbReference type="OrthoDB" id="6627536at2759"/>
<keyword evidence="13" id="KW-0539">Nucleus</keyword>
<feature type="region of interest" description="Disordered" evidence="18">
    <location>
        <begin position="404"/>
        <end position="508"/>
    </location>
</feature>
<feature type="compositionally biased region" description="Basic and acidic residues" evidence="18">
    <location>
        <begin position="671"/>
        <end position="687"/>
    </location>
</feature>
<keyword evidence="9" id="KW-0949">S-adenosyl-L-methionine</keyword>
<feature type="compositionally biased region" description="Basic and acidic residues" evidence="18">
    <location>
        <begin position="813"/>
        <end position="828"/>
    </location>
</feature>
<feature type="region of interest" description="Disordered" evidence="18">
    <location>
        <begin position="288"/>
        <end position="358"/>
    </location>
</feature>
<evidence type="ECO:0000256" key="3">
    <source>
        <dbReference type="ARBA" id="ARBA00012187"/>
    </source>
</evidence>
<dbReference type="PANTHER" id="PTHR12977">
    <property type="entry name" value="SUPPRESSOR OF VARIEGATION 4-20-RELATED"/>
    <property type="match status" value="1"/>
</dbReference>
<dbReference type="EMBL" id="CAAE01014987">
    <property type="protein sequence ID" value="CAG07206.1"/>
    <property type="molecule type" value="Genomic_DNA"/>
</dbReference>
<feature type="region of interest" description="Disordered" evidence="18">
    <location>
        <begin position="1533"/>
        <end position="1584"/>
    </location>
</feature>
<evidence type="ECO:0000256" key="14">
    <source>
        <dbReference type="ARBA" id="ARBA00031786"/>
    </source>
</evidence>
<feature type="compositionally biased region" description="Basic residues" evidence="18">
    <location>
        <begin position="969"/>
        <end position="994"/>
    </location>
</feature>
<dbReference type="PANTHER" id="PTHR12977:SF4">
    <property type="entry name" value="HISTONE-LYSINE N-METHYLTRANSFERASE KMT5B"/>
    <property type="match status" value="1"/>
</dbReference>
<feature type="compositionally biased region" description="Polar residues" evidence="18">
    <location>
        <begin position="846"/>
        <end position="856"/>
    </location>
</feature>
<dbReference type="GO" id="GO:0140944">
    <property type="term" value="F:histone H4K20 monomethyltransferase activity"/>
    <property type="evidence" value="ECO:0007669"/>
    <property type="project" value="UniProtKB-EC"/>
</dbReference>
<reference evidence="19" key="1">
    <citation type="journal article" date="2004" name="Nature">
        <title>Genome duplication in the teleost fish Tetraodon nigroviridis reveals the early vertebrate proto-karyotype.</title>
        <authorList>
            <person name="Jaillon O."/>
            <person name="Aury J.-M."/>
            <person name="Brunet F."/>
            <person name="Petit J.-L."/>
            <person name="Stange-Thomann N."/>
            <person name="Mauceli E."/>
            <person name="Bouneau L."/>
            <person name="Fischer C."/>
            <person name="Ozouf-Costaz C."/>
            <person name="Bernot A."/>
            <person name="Nicaud S."/>
            <person name="Jaffe D."/>
            <person name="Fisher S."/>
            <person name="Lutfalla G."/>
            <person name="Dossat C."/>
            <person name="Segurens B."/>
            <person name="Dasilva C."/>
            <person name="Salanoubat M."/>
            <person name="Levy M."/>
            <person name="Boudet N."/>
            <person name="Castellano S."/>
            <person name="Anthouard V."/>
            <person name="Jubin C."/>
            <person name="Castelli V."/>
            <person name="Katinka M."/>
            <person name="Vacherie B."/>
            <person name="Biemont C."/>
            <person name="Skalli Z."/>
            <person name="Cattolico L."/>
            <person name="Poulain J."/>
            <person name="De Berardinis V."/>
            <person name="Cruaud C."/>
            <person name="Duprat S."/>
            <person name="Brottier P."/>
            <person name="Coutanceau J.-P."/>
            <person name="Gouzy J."/>
            <person name="Parra G."/>
            <person name="Lardier G."/>
            <person name="Chapple C."/>
            <person name="McKernan K.J."/>
            <person name="McEwan P."/>
            <person name="Bosak S."/>
            <person name="Kellis M."/>
            <person name="Volff J.-N."/>
            <person name="Guigo R."/>
            <person name="Zody M.C."/>
            <person name="Mesirov J."/>
            <person name="Lindblad-Toh K."/>
            <person name="Birren B."/>
            <person name="Nusbaum C."/>
            <person name="Kahn D."/>
            <person name="Robinson-Rechavi M."/>
            <person name="Laudet V."/>
            <person name="Schachter V."/>
            <person name="Quetier F."/>
            <person name="Saurin W."/>
            <person name="Scarpelli C."/>
            <person name="Wincker P."/>
            <person name="Lander E.S."/>
            <person name="Weissenbach J."/>
            <person name="Roest Crollius H."/>
        </authorList>
    </citation>
    <scope>NUCLEOTIDE SEQUENCE [LARGE SCALE GENOMIC DNA]</scope>
</reference>
<evidence type="ECO:0000256" key="17">
    <source>
        <dbReference type="ARBA" id="ARBA00048710"/>
    </source>
</evidence>
<evidence type="ECO:0000256" key="18">
    <source>
        <dbReference type="SAM" id="MobiDB-lite"/>
    </source>
</evidence>
<dbReference type="GO" id="GO:0140941">
    <property type="term" value="F:histone H4K20me methyltransferase activity"/>
    <property type="evidence" value="ECO:0007669"/>
    <property type="project" value="UniProtKB-EC"/>
</dbReference>
<evidence type="ECO:0000256" key="8">
    <source>
        <dbReference type="ARBA" id="ARBA00022679"/>
    </source>
</evidence>
<keyword evidence="7" id="KW-0489">Methyltransferase</keyword>
<feature type="region of interest" description="Disordered" evidence="18">
    <location>
        <begin position="969"/>
        <end position="1037"/>
    </location>
</feature>
<dbReference type="GO" id="GO:0005634">
    <property type="term" value="C:nucleus"/>
    <property type="evidence" value="ECO:0007669"/>
    <property type="project" value="UniProtKB-SubCell"/>
</dbReference>
<feature type="compositionally biased region" description="Basic and acidic residues" evidence="18">
    <location>
        <begin position="643"/>
        <end position="655"/>
    </location>
</feature>
<organism evidence="19">
    <name type="scientific">Tetraodon nigroviridis</name>
    <name type="common">Spotted green pufferfish</name>
    <name type="synonym">Chelonodon nigroviridis</name>
    <dbReference type="NCBI Taxonomy" id="99883"/>
    <lineage>
        <taxon>Eukaryota</taxon>
        <taxon>Metazoa</taxon>
        <taxon>Chordata</taxon>
        <taxon>Craniata</taxon>
        <taxon>Vertebrata</taxon>
        <taxon>Euteleostomi</taxon>
        <taxon>Actinopterygii</taxon>
        <taxon>Neopterygii</taxon>
        <taxon>Teleostei</taxon>
        <taxon>Neoteleostei</taxon>
        <taxon>Acanthomorphata</taxon>
        <taxon>Eupercaria</taxon>
        <taxon>Tetraodontiformes</taxon>
        <taxon>Tetradontoidea</taxon>
        <taxon>Tetraodontidae</taxon>
        <taxon>Tetraodon</taxon>
    </lineage>
</organism>
<evidence type="ECO:0000256" key="9">
    <source>
        <dbReference type="ARBA" id="ARBA00022691"/>
    </source>
</evidence>
<feature type="region of interest" description="Disordered" evidence="18">
    <location>
        <begin position="1685"/>
        <end position="1706"/>
    </location>
</feature>
<dbReference type="InterPro" id="IPR025790">
    <property type="entry name" value="Suv4-20_animal"/>
</dbReference>
<keyword evidence="8" id="KW-0808">Transferase</keyword>
<comment type="caution">
    <text evidence="19">The sequence shown here is derived from an EMBL/GenBank/DDBJ whole genome shotgun (WGS) entry which is preliminary data.</text>
</comment>
<comment type="catalytic activity">
    <reaction evidence="17">
        <text>N(6)-methyl-L-lysyl(20)-[histone H4] + S-adenosyl-L-methionine = N(6),N(6)-dimethyl-L-lysyl(20)-[histone H4] + S-adenosyl-L-homocysteine + H(+)</text>
        <dbReference type="Rhea" id="RHEA:60348"/>
        <dbReference type="Rhea" id="RHEA-COMP:15555"/>
        <dbReference type="Rhea" id="RHEA-COMP:15556"/>
        <dbReference type="ChEBI" id="CHEBI:15378"/>
        <dbReference type="ChEBI" id="CHEBI:57856"/>
        <dbReference type="ChEBI" id="CHEBI:59789"/>
        <dbReference type="ChEBI" id="CHEBI:61929"/>
        <dbReference type="ChEBI" id="CHEBI:61976"/>
        <dbReference type="EC" id="2.1.1.362"/>
    </reaction>
    <physiologicalReaction direction="left-to-right" evidence="17">
        <dbReference type="Rhea" id="RHEA:60349"/>
    </physiologicalReaction>
</comment>
<feature type="compositionally biased region" description="Polar residues" evidence="18">
    <location>
        <begin position="1481"/>
        <end position="1509"/>
    </location>
</feature>
<feature type="compositionally biased region" description="Low complexity" evidence="18">
    <location>
        <begin position="1368"/>
        <end position="1377"/>
    </location>
</feature>
<keyword evidence="6" id="KW-0678">Repressor</keyword>
<comment type="catalytic activity">
    <reaction evidence="16">
        <text>N(6),N(6)-dimethyl-L-lysyl(20)-[histone H4] + S-adenosyl-L-methionine = N(6),N(6),N(6)-trimethyl-L-lysyl(20)-[histone H4] + S-adenosyl-L-homocysteine + H(+)</text>
        <dbReference type="Rhea" id="RHEA:61992"/>
        <dbReference type="Rhea" id="RHEA-COMP:15556"/>
        <dbReference type="Rhea" id="RHEA-COMP:15998"/>
        <dbReference type="ChEBI" id="CHEBI:15378"/>
        <dbReference type="ChEBI" id="CHEBI:57856"/>
        <dbReference type="ChEBI" id="CHEBI:59789"/>
        <dbReference type="ChEBI" id="CHEBI:61961"/>
        <dbReference type="ChEBI" id="CHEBI:61976"/>
    </reaction>
    <physiologicalReaction direction="left-to-right" evidence="16">
        <dbReference type="Rhea" id="RHEA:61993"/>
    </physiologicalReaction>
</comment>
<evidence type="ECO:0000256" key="10">
    <source>
        <dbReference type="ARBA" id="ARBA00022853"/>
    </source>
</evidence>
<dbReference type="EC" id="2.1.1.362" evidence="4"/>
<evidence type="ECO:0000313" key="19">
    <source>
        <dbReference type="EMBL" id="CAG07206.1"/>
    </source>
</evidence>
<feature type="compositionally biased region" description="Low complexity" evidence="18">
    <location>
        <begin position="710"/>
        <end position="726"/>
    </location>
</feature>
<feature type="compositionally biased region" description="Basic and acidic residues" evidence="18">
    <location>
        <begin position="476"/>
        <end position="502"/>
    </location>
</feature>
<feature type="compositionally biased region" description="Polar residues" evidence="18">
    <location>
        <begin position="747"/>
        <end position="760"/>
    </location>
</feature>
<dbReference type="FunFam" id="1.10.10.1700:FF:000001">
    <property type="entry name" value="Histone-lysine N-methyltransferase"/>
    <property type="match status" value="1"/>
</dbReference>
<keyword evidence="10" id="KW-0156">Chromatin regulator</keyword>
<feature type="compositionally biased region" description="Low complexity" evidence="18">
    <location>
        <begin position="631"/>
        <end position="640"/>
    </location>
</feature>
<dbReference type="Gene3D" id="2.170.270.10">
    <property type="entry name" value="SET domain"/>
    <property type="match status" value="1"/>
</dbReference>
<keyword evidence="12" id="KW-0804">Transcription</keyword>
<sequence>MSVKELCETDDLATSLVLDPLLGFSTHKMNISPFGLRPVFSSLYLLPCCSPPPEVRRWGNLKETLLRFQRTHDFTATFEALTEGELAGHYFNALGNHRQELLRQHVHRYLSAFLLDSGIKIESCDRYSSETNGAKITSTRHWFAGERVEVLLGCIAELSPADSAVLRAGVNDFSVMYSTRKRCAQLWLGPAAFINHGEFAARFLPGEKNIACVEVIRPISPGEEITCYYGASFFGEGNEMCECCTCERNGEGHFKHRGKQPECEDTKDPVGQKYRLRERYLRHQREKGHLPVKPSAPGIHSGIFKAIPSRNSFTQQMRRNALKNRKLRQSTQWRREKRRRSGQRPLKPSAAKARQGAPLLSQVTLKELRIRVRRHSLDFLLGCKDPASRERALLQLLEGAKAGNRAGEVNPEPLALRGSMSTHPKSSADGPQKVPESRPAPLRHSSRARRQGQSAPAHHTQLNDNPKSGALPLPVEMDKRCHSETSERTDRNSERQSGDGRVESCLTGRTRKDDVENVAPAADGRCRNAAEHPLQSLKQYLRVSLTRLPAPVTMDTERTWTSRSGRSSHSLRAAASQRASRSQLRQAASSQEGGPGAGEGAVDGLSLRRRQPGQSGDARFQGEKREKEGLAASRAPAAAAEEQQGKLEMQREKGKAAAVRVESRQSTATVRSREGQRGLRSLERAANKEGGAGKQAGEVTQSVNQPPSEDAAQLSQAQQRQDQPPAGLLNTLPRDALVSAGAKASLQPDSGVQAHTQSNIPLKKRTFRSSVEADAEPGSTGASGQSCKEDAKDRSPVDPQPQALPEASQQGSRDGKGKTRRSRPEVQRLTRKTVPAGGRELRPRNQPAQPSGSSVPQCKPERPEPEGQGQASTQENDEAEVPDPPRSQRGKEVEALPQSVGSDESEPGAGLKILLRRRKGRVWQMQGAAFQKGALKVEKPEELAACDPFKAIMDSVSILNMEMEAARAHVHASRKSNNRLRRLKRRGERLRKAKNPPSEKTLGAGGMNEGLDRRRHGRDKRENGSEGAGSAEGQETKSEDVFAKSCCMFQSGSQRKLQPEAELSDLWLPVLKLRRRTEGVWEVDGKDQLRETRLGAQSDLKKGSRGRVCGKQQNGRLEPGRLKEERPSCQRLNNPFLKSEPPPFSLSLSPLSLSSPLSDSRSDASLTADAGADWPEANGGGRKLRPGAERTHKHVSLEAPAACLSQTLQQIDNSLSRLSEGLCSSQVLEKPPACPLVSASVLQPPSQSPPFPAADNMLSGEPAFPNCCDDLLDFQCLNFEGYYQPQAMLPSSPSDLCSMDPPADPFSSPLSHSPSDTWTTETPYLGPPSPPNNFPGEDLPFFPALISSRNDCVPSEYEAKDAPRDRSSPSPAFSFSALGDSDTAAKDRIPGKSTGARHSREEPKSQAPPVSGKPRLFGAAPALASQTPVPASQPAAFSARPSALPPKAQASLRNQGPFHRVALPSRSQLFGTSQLASARGASQSAFPKSVPSSQTPNRFLTPSLFSLRNPNPPESPRFQSSTVIHRVLRFQEGNPGQNLDGAPCKDASSTASRTTGAKPAAPDRTQPSRRAGLAPDTQHRGPAPPVLRLLPYGYQGPPYVLNFSGDHSLTLGLRDGAEGCPGLGPANYTYHCLMEPSGTQGRLVLEPCGPQLSGPTSFSLGGFSGLKGQDEHCRKDPPQPFLHREHLGPAHYGPASAAHSMGPTKPKRVRLVVTDGTVDLDLQYSD</sequence>
<feature type="compositionally biased region" description="Low complexity" evidence="18">
    <location>
        <begin position="562"/>
        <end position="592"/>
    </location>
</feature>
<evidence type="ECO:0000256" key="6">
    <source>
        <dbReference type="ARBA" id="ARBA00022491"/>
    </source>
</evidence>
<evidence type="ECO:0000256" key="11">
    <source>
        <dbReference type="ARBA" id="ARBA00023015"/>
    </source>
</evidence>
<dbReference type="InterPro" id="IPR046341">
    <property type="entry name" value="SET_dom_sf"/>
</dbReference>
<feature type="region of interest" description="Disordered" evidence="18">
    <location>
        <begin position="1355"/>
        <end position="1460"/>
    </location>
</feature>
<keyword evidence="5" id="KW-0158">Chromosome</keyword>
<feature type="compositionally biased region" description="Polar residues" evidence="18">
    <location>
        <begin position="698"/>
        <end position="707"/>
    </location>
</feature>
<feature type="compositionally biased region" description="Basic and acidic residues" evidence="18">
    <location>
        <begin position="1118"/>
        <end position="1128"/>
    </location>
</feature>
<evidence type="ECO:0000256" key="16">
    <source>
        <dbReference type="ARBA" id="ARBA00048602"/>
    </source>
</evidence>
<feature type="compositionally biased region" description="Basic and acidic residues" evidence="18">
    <location>
        <begin position="620"/>
        <end position="629"/>
    </location>
</feature>
<evidence type="ECO:0000256" key="4">
    <source>
        <dbReference type="ARBA" id="ARBA00012188"/>
    </source>
</evidence>
<protein>
    <recommendedName>
        <fullName evidence="14">[histone H4]-N-methyl-L-lysine20 N-methyltransferase KMT5B</fullName>
        <ecNumber evidence="3">2.1.1.361</ecNumber>
        <ecNumber evidence="4">2.1.1.362</ecNumber>
    </recommendedName>
    <alternativeName>
        <fullName evidence="15">[histone H4]-lysine20 N-methyltransferase KMT5B</fullName>
    </alternativeName>
</protein>
<dbReference type="GO" id="GO:0005694">
    <property type="term" value="C:chromosome"/>
    <property type="evidence" value="ECO:0007669"/>
    <property type="project" value="UniProtKB-SubCell"/>
</dbReference>
<dbReference type="InterPro" id="IPR039977">
    <property type="entry name" value="Suv4-20/Set9"/>
</dbReference>
<feature type="region of interest" description="Disordered" evidence="18">
    <location>
        <begin position="1293"/>
        <end position="1340"/>
    </location>
</feature>
<dbReference type="PROSITE" id="PS51570">
    <property type="entry name" value="SAM_MT43_SUVAR420_2"/>
    <property type="match status" value="1"/>
</dbReference>
<feature type="compositionally biased region" description="Polar residues" evidence="18">
    <location>
        <begin position="1308"/>
        <end position="1322"/>
    </location>
</feature>
<feature type="region of interest" description="Disordered" evidence="18">
    <location>
        <begin position="1481"/>
        <end position="1519"/>
    </location>
</feature>
<dbReference type="FunFam" id="2.170.270.10:FF:000006">
    <property type="entry name" value="Histone-lysine N-methyltransferase"/>
    <property type="match status" value="1"/>
</dbReference>
<comment type="subcellular location">
    <subcellularLocation>
        <location evidence="2">Chromosome</location>
    </subcellularLocation>
    <subcellularLocation>
        <location evidence="1">Nucleus</location>
    </subcellularLocation>
</comment>
<dbReference type="GO" id="GO:0032259">
    <property type="term" value="P:methylation"/>
    <property type="evidence" value="ECO:0007669"/>
    <property type="project" value="UniProtKB-KW"/>
</dbReference>
<feature type="compositionally biased region" description="Polar residues" evidence="18">
    <location>
        <begin position="309"/>
        <end position="318"/>
    </location>
</feature>
<gene>
    <name evidence="19" type="ORF">GSTENG00027784001</name>
</gene>
<dbReference type="Gene3D" id="1.10.10.1700">
    <property type="entry name" value="Histone-lysine N-methyltransferase"/>
    <property type="match status" value="1"/>
</dbReference>
<evidence type="ECO:0000256" key="5">
    <source>
        <dbReference type="ARBA" id="ARBA00022454"/>
    </source>
</evidence>
<evidence type="ECO:0000256" key="7">
    <source>
        <dbReference type="ARBA" id="ARBA00022603"/>
    </source>
</evidence>
<evidence type="ECO:0000256" key="1">
    <source>
        <dbReference type="ARBA" id="ARBA00004123"/>
    </source>
</evidence>
<name>Q4RWM6_TETNG</name>
<dbReference type="InterPro" id="IPR041938">
    <property type="entry name" value="Hist-Lys_N-MTase_N"/>
</dbReference>
<evidence type="ECO:0000256" key="13">
    <source>
        <dbReference type="ARBA" id="ARBA00023242"/>
    </source>
</evidence>
<evidence type="ECO:0000256" key="12">
    <source>
        <dbReference type="ARBA" id="ARBA00023163"/>
    </source>
</evidence>
<keyword evidence="11" id="KW-0805">Transcription regulation</keyword>
<feature type="compositionally biased region" description="Low complexity" evidence="18">
    <location>
        <begin position="1135"/>
        <end position="1166"/>
    </location>
</feature>
<feature type="region of interest" description="Disordered" evidence="18">
    <location>
        <begin position="1094"/>
        <end position="1187"/>
    </location>
</feature>
<feature type="compositionally biased region" description="Basic and acidic residues" evidence="18">
    <location>
        <begin position="1357"/>
        <end position="1367"/>
    </location>
</feature>
<accession>Q4RWM6</accession>
<evidence type="ECO:0000256" key="15">
    <source>
        <dbReference type="ARBA" id="ARBA00031835"/>
    </source>
</evidence>
<reference evidence="19" key="2">
    <citation type="submission" date="2004-02" db="EMBL/GenBank/DDBJ databases">
        <authorList>
            <consortium name="Genoscope"/>
            <consortium name="Whitehead Institute Centre for Genome Research"/>
        </authorList>
    </citation>
    <scope>NUCLEOTIDE SEQUENCE</scope>
</reference>